<evidence type="ECO:0000313" key="4">
    <source>
        <dbReference type="EMBL" id="KFN49933.1"/>
    </source>
</evidence>
<dbReference type="PANTHER" id="PTHR43158:SF2">
    <property type="entry name" value="SKFA PEPTIDE EXPORT ATP-BINDING PROTEIN SKFE"/>
    <property type="match status" value="1"/>
</dbReference>
<keyword evidence="1" id="KW-0547">Nucleotide-binding</keyword>
<dbReference type="GO" id="GO:0016887">
    <property type="term" value="F:ATP hydrolysis activity"/>
    <property type="evidence" value="ECO:0007669"/>
    <property type="project" value="InterPro"/>
</dbReference>
<dbReference type="OrthoDB" id="9781337at2"/>
<dbReference type="InterPro" id="IPR027417">
    <property type="entry name" value="P-loop_NTPase"/>
</dbReference>
<keyword evidence="5" id="KW-1185">Reference proteome</keyword>
<comment type="caution">
    <text evidence="4">The sequence shown here is derived from an EMBL/GenBank/DDBJ whole genome shotgun (WGS) entry which is preliminary data.</text>
</comment>
<dbReference type="Proteomes" id="UP000029391">
    <property type="component" value="Unassembled WGS sequence"/>
</dbReference>
<dbReference type="GO" id="GO:0005524">
    <property type="term" value="F:ATP binding"/>
    <property type="evidence" value="ECO:0007669"/>
    <property type="project" value="UniProtKB-KW"/>
</dbReference>
<dbReference type="InterPro" id="IPR003593">
    <property type="entry name" value="AAA+_ATPase"/>
</dbReference>
<dbReference type="Gene3D" id="3.40.50.300">
    <property type="entry name" value="P-loop containing nucleotide triphosphate hydrolases"/>
    <property type="match status" value="1"/>
</dbReference>
<gene>
    <name evidence="4" type="ORF">P873_08805</name>
</gene>
<dbReference type="SMART" id="SM00382">
    <property type="entry name" value="AAA"/>
    <property type="match status" value="1"/>
</dbReference>
<evidence type="ECO:0000313" key="5">
    <source>
        <dbReference type="Proteomes" id="UP000029391"/>
    </source>
</evidence>
<evidence type="ECO:0000256" key="1">
    <source>
        <dbReference type="ARBA" id="ARBA00022741"/>
    </source>
</evidence>
<dbReference type="RefSeq" id="WP_026817283.1">
    <property type="nucleotide sequence ID" value="NZ_AUFF01000007.1"/>
</dbReference>
<dbReference type="PROSITE" id="PS50893">
    <property type="entry name" value="ABC_TRANSPORTER_2"/>
    <property type="match status" value="1"/>
</dbReference>
<evidence type="ECO:0000259" key="3">
    <source>
        <dbReference type="PROSITE" id="PS50893"/>
    </source>
</evidence>
<organism evidence="4 5">
    <name type="scientific">Arenimonas composti TR7-09 = DSM 18010</name>
    <dbReference type="NCBI Taxonomy" id="1121013"/>
    <lineage>
        <taxon>Bacteria</taxon>
        <taxon>Pseudomonadati</taxon>
        <taxon>Pseudomonadota</taxon>
        <taxon>Gammaproteobacteria</taxon>
        <taxon>Lysobacterales</taxon>
        <taxon>Lysobacteraceae</taxon>
        <taxon>Arenimonas</taxon>
    </lineage>
</organism>
<dbReference type="InterPro" id="IPR003439">
    <property type="entry name" value="ABC_transporter-like_ATP-bd"/>
</dbReference>
<dbReference type="EMBL" id="AWXU01000027">
    <property type="protein sequence ID" value="KFN49933.1"/>
    <property type="molecule type" value="Genomic_DNA"/>
</dbReference>
<proteinExistence type="predicted"/>
<evidence type="ECO:0000256" key="2">
    <source>
        <dbReference type="ARBA" id="ARBA00022840"/>
    </source>
</evidence>
<sequence length="288" mass="31584">MIQIDDLQFGYRRSRLYDGFRLQIDRPGVYGLFGRNGSGKSTLLKLLAGLLFPERGRIVVNGREPRRRHPDFLAAMHLVPEEFHLPDVTPTQLAKVHAGFYPRFSRDAFAAYLHEFELAGDHRFGEMSLGQKKKAAIAFALATLTPLLLLDEPTNGLDILGRDQFRAIVRRPEQRERIVIISTHQAHDLETIMSHVLFVDAARLALSAPLAEVAAALTCGVAADAVALAALPDLVYSEALGEQHAYVAANRGGQPGRVHLELLYKALSRNQAGVLAALAAKRAEVAGV</sequence>
<dbReference type="AlphaFoldDB" id="A0A091BBD5"/>
<reference evidence="4 5" key="1">
    <citation type="submission" date="2013-09" db="EMBL/GenBank/DDBJ databases">
        <title>Genome sequencing of Arenimonas composti.</title>
        <authorList>
            <person name="Chen F."/>
            <person name="Wang G."/>
        </authorList>
    </citation>
    <scope>NUCLEOTIDE SEQUENCE [LARGE SCALE GENOMIC DNA]</scope>
    <source>
        <strain evidence="4 5">TR7-09</strain>
    </source>
</reference>
<dbReference type="PANTHER" id="PTHR43158">
    <property type="entry name" value="SKFA PEPTIDE EXPORT ATP-BINDING PROTEIN SKFE"/>
    <property type="match status" value="1"/>
</dbReference>
<dbReference type="SUPFAM" id="SSF52540">
    <property type="entry name" value="P-loop containing nucleoside triphosphate hydrolases"/>
    <property type="match status" value="1"/>
</dbReference>
<dbReference type="Pfam" id="PF00005">
    <property type="entry name" value="ABC_tran"/>
    <property type="match status" value="1"/>
</dbReference>
<dbReference type="eggNOG" id="COG1131">
    <property type="taxonomic scope" value="Bacteria"/>
</dbReference>
<dbReference type="STRING" id="1121013.GCA_000426365_02326"/>
<protein>
    <recommendedName>
        <fullName evidence="3">ABC transporter domain-containing protein</fullName>
    </recommendedName>
</protein>
<name>A0A091BBD5_9GAMM</name>
<accession>A0A091BBD5</accession>
<feature type="domain" description="ABC transporter" evidence="3">
    <location>
        <begin position="2"/>
        <end position="226"/>
    </location>
</feature>
<keyword evidence="2" id="KW-0067">ATP-binding</keyword>